<organism evidence="1 2">
    <name type="scientific">Catenulispora yoronensis</name>
    <dbReference type="NCBI Taxonomy" id="450799"/>
    <lineage>
        <taxon>Bacteria</taxon>
        <taxon>Bacillati</taxon>
        <taxon>Actinomycetota</taxon>
        <taxon>Actinomycetes</taxon>
        <taxon>Catenulisporales</taxon>
        <taxon>Catenulisporaceae</taxon>
        <taxon>Catenulispora</taxon>
    </lineage>
</organism>
<protein>
    <submittedName>
        <fullName evidence="1">Uncharacterized protein</fullName>
    </submittedName>
</protein>
<sequence length="144" mass="14827">MGAVVRMIGPGGRGARGARDFEFEVSPRILAEYADALQAAASGLGAVGEALSRIRVERSWFGELPQSGFLFDRYGVHRENELAVVEQLSAWAAQAGVGLCGTAGRYSAADQMVADLAGTVATGLGVGIESGADSVPDLADGARE</sequence>
<evidence type="ECO:0000313" key="1">
    <source>
        <dbReference type="EMBL" id="GAA2061322.1"/>
    </source>
</evidence>
<evidence type="ECO:0000313" key="2">
    <source>
        <dbReference type="Proteomes" id="UP001500751"/>
    </source>
</evidence>
<proteinExistence type="predicted"/>
<dbReference type="EMBL" id="BAAAQN010000082">
    <property type="protein sequence ID" value="GAA2061322.1"/>
    <property type="molecule type" value="Genomic_DNA"/>
</dbReference>
<reference evidence="1 2" key="1">
    <citation type="journal article" date="2019" name="Int. J. Syst. Evol. Microbiol.">
        <title>The Global Catalogue of Microorganisms (GCM) 10K type strain sequencing project: providing services to taxonomists for standard genome sequencing and annotation.</title>
        <authorList>
            <consortium name="The Broad Institute Genomics Platform"/>
            <consortium name="The Broad Institute Genome Sequencing Center for Infectious Disease"/>
            <person name="Wu L."/>
            <person name="Ma J."/>
        </authorList>
    </citation>
    <scope>NUCLEOTIDE SEQUENCE [LARGE SCALE GENOMIC DNA]</scope>
    <source>
        <strain evidence="1 2">JCM 16014</strain>
    </source>
</reference>
<keyword evidence="2" id="KW-1185">Reference proteome</keyword>
<dbReference type="Proteomes" id="UP001500751">
    <property type="component" value="Unassembled WGS sequence"/>
</dbReference>
<accession>A0ABN2VFR9</accession>
<comment type="caution">
    <text evidence="1">The sequence shown here is derived from an EMBL/GenBank/DDBJ whole genome shotgun (WGS) entry which is preliminary data.</text>
</comment>
<gene>
    <name evidence="1" type="ORF">GCM10009839_85420</name>
</gene>
<name>A0ABN2VFR9_9ACTN</name>
<dbReference type="RefSeq" id="WP_344671466.1">
    <property type="nucleotide sequence ID" value="NZ_BAAAQN010000082.1"/>
</dbReference>